<evidence type="ECO:0000256" key="1">
    <source>
        <dbReference type="SAM" id="Coils"/>
    </source>
</evidence>
<dbReference type="PANTHER" id="PTHR22916">
    <property type="entry name" value="GLYCOSYLTRANSFERASE"/>
    <property type="match status" value="1"/>
</dbReference>
<sequence>MSVPKVSVLMGVQNLEKYISQSIESVLTQTFTDFEFIILDDGSTDRTLEIIKEYAAKDDRIRYFSFPQKMGIAYGCNFTVEKSVGKYLARMDGDDLWEPEKLMLQVEYLDSHPECGVCFTQAKIIDETGKELSSKEANDMNVLFSQTNKTQAQWLHHLFTHGNCLCHPTSVIRKEVFDHINGYHNAFRQLPDFDMWMQLIQFVEFHIIEKPLFLYRWFENNTSKPNPIGISRTYQEYFQLYLHLFDHIPDDLFIESFSDLFICKDSQTEQELACEKAFLLYHHSAGLLPEAGRLAGLTLLTQLLNQDDTRSLLQTKYHFDTFDYVDFESKPIFYSSSYYDIPKGLTKDIVSSTATLFYSTGDSIDGTEFLTTQYQADTGLQQLEFQLPEGTTILRLDPLENHPCVVWYLAAEINGIPLHADPFNAQQEGIWYFDNDPQIGFTLEQPISGTLKIVLGVMPLHQTITSNIKNQLSQVSVSKLYLSKFESNYQQQIGKLNEEKEQQQAVIDNLKEQLYAMTVDRDFNKQQLEAIRNTKAYRVYKKIRGIKK</sequence>
<organism evidence="3 4">
    <name type="scientific">Clostridium facile</name>
    <dbReference type="NCBI Taxonomy" id="2763035"/>
    <lineage>
        <taxon>Bacteria</taxon>
        <taxon>Bacillati</taxon>
        <taxon>Bacillota</taxon>
        <taxon>Clostridia</taxon>
        <taxon>Eubacteriales</taxon>
        <taxon>Clostridiaceae</taxon>
        <taxon>Clostridium</taxon>
    </lineage>
</organism>
<keyword evidence="4" id="KW-1185">Reference proteome</keyword>
<evidence type="ECO:0000313" key="4">
    <source>
        <dbReference type="Proteomes" id="UP000649151"/>
    </source>
</evidence>
<name>A0ABR7IS04_9CLOT</name>
<gene>
    <name evidence="3" type="ORF">H8Z77_07860</name>
</gene>
<dbReference type="EMBL" id="JACOQK010000001">
    <property type="protein sequence ID" value="MBC5787928.1"/>
    <property type="molecule type" value="Genomic_DNA"/>
</dbReference>
<comment type="caution">
    <text evidence="3">The sequence shown here is derived from an EMBL/GenBank/DDBJ whole genome shotgun (WGS) entry which is preliminary data.</text>
</comment>
<keyword evidence="1" id="KW-0175">Coiled coil</keyword>
<protein>
    <submittedName>
        <fullName evidence="3">Glycosyltransferase</fullName>
    </submittedName>
</protein>
<dbReference type="PANTHER" id="PTHR22916:SF3">
    <property type="entry name" value="UDP-GLCNAC:BETAGAL BETA-1,3-N-ACETYLGLUCOSAMINYLTRANSFERASE-LIKE PROTEIN 1"/>
    <property type="match status" value="1"/>
</dbReference>
<dbReference type="InterPro" id="IPR029044">
    <property type="entry name" value="Nucleotide-diphossugar_trans"/>
</dbReference>
<dbReference type="Pfam" id="PF00535">
    <property type="entry name" value="Glycos_transf_2"/>
    <property type="match status" value="1"/>
</dbReference>
<evidence type="ECO:0000313" key="3">
    <source>
        <dbReference type="EMBL" id="MBC5787928.1"/>
    </source>
</evidence>
<proteinExistence type="predicted"/>
<feature type="domain" description="Glycosyltransferase 2-like" evidence="2">
    <location>
        <begin position="7"/>
        <end position="177"/>
    </location>
</feature>
<dbReference type="RefSeq" id="WP_186996675.1">
    <property type="nucleotide sequence ID" value="NZ_JACOQK010000001.1"/>
</dbReference>
<dbReference type="Proteomes" id="UP000649151">
    <property type="component" value="Unassembled WGS sequence"/>
</dbReference>
<feature type="coiled-coil region" evidence="1">
    <location>
        <begin position="482"/>
        <end position="513"/>
    </location>
</feature>
<dbReference type="SUPFAM" id="SSF53448">
    <property type="entry name" value="Nucleotide-diphospho-sugar transferases"/>
    <property type="match status" value="1"/>
</dbReference>
<evidence type="ECO:0000259" key="2">
    <source>
        <dbReference type="Pfam" id="PF00535"/>
    </source>
</evidence>
<dbReference type="InterPro" id="IPR001173">
    <property type="entry name" value="Glyco_trans_2-like"/>
</dbReference>
<reference evidence="3 4" key="1">
    <citation type="submission" date="2020-08" db="EMBL/GenBank/DDBJ databases">
        <title>Genome public.</title>
        <authorList>
            <person name="Liu C."/>
            <person name="Sun Q."/>
        </authorList>
    </citation>
    <scope>NUCLEOTIDE SEQUENCE [LARGE SCALE GENOMIC DNA]</scope>
    <source>
        <strain evidence="3 4">NSJ-27</strain>
    </source>
</reference>
<dbReference type="Gene3D" id="3.90.550.10">
    <property type="entry name" value="Spore Coat Polysaccharide Biosynthesis Protein SpsA, Chain A"/>
    <property type="match status" value="1"/>
</dbReference>
<accession>A0ABR7IS04</accession>